<dbReference type="EC" id="2.5.1.15" evidence="3"/>
<gene>
    <name evidence="3" type="primary">folP</name>
    <name evidence="3" type="ORF">PCC79_00835</name>
</gene>
<accession>A0ABZ3C7N8</accession>
<sequence length="305" mass="31913">MTEHVWPVNLPRTPVLVLRGQRFDAAHPAVMAILNRTPDSFWASSGSQGVDESLAALDAAVAAGADLVDVGGVRAGQAGDWVDARTEIGRIQPLLAKARERHPDLVLSVDTWRSEVLAAVADLGIDLVNDTWAGHDPDLAAAAGDLGAGYVVSHTGGLPPRTDPVAVSYGEDPDAVVASVITGLREGARRAMDAGVAPEAVLVDPTLDFGKTTRHSLRVLRATAQIASLGHPVLQAISRKDFVGETLGLPVADRLEGSLAATAVAAWLGATVFRTHDVAATRRTLDMVASVRGDRPPARAERGEP</sequence>
<evidence type="ECO:0000259" key="2">
    <source>
        <dbReference type="PROSITE" id="PS50972"/>
    </source>
</evidence>
<evidence type="ECO:0000256" key="1">
    <source>
        <dbReference type="ARBA" id="ARBA00009503"/>
    </source>
</evidence>
<reference evidence="3 4" key="1">
    <citation type="journal article" date="2023" name="Environ Microbiome">
        <title>A coral-associated actinobacterium mitigates coral bleaching under heat stress.</title>
        <authorList>
            <person name="Li J."/>
            <person name="Zou Y."/>
            <person name="Li Q."/>
            <person name="Zhang J."/>
            <person name="Bourne D.G."/>
            <person name="Lyu Y."/>
            <person name="Liu C."/>
            <person name="Zhang S."/>
        </authorList>
    </citation>
    <scope>NUCLEOTIDE SEQUENCE [LARGE SCALE GENOMIC DNA]</scope>
    <source>
        <strain evidence="3 4">SCSIO 13291</strain>
    </source>
</reference>
<name>A0ABZ3C7N8_9ACTN</name>
<dbReference type="EMBL" id="CP115965">
    <property type="protein sequence ID" value="WZW98784.1"/>
    <property type="molecule type" value="Genomic_DNA"/>
</dbReference>
<dbReference type="PANTHER" id="PTHR20941:SF8">
    <property type="entry name" value="INACTIVE DIHYDROPTEROATE SYNTHASE 2"/>
    <property type="match status" value="1"/>
</dbReference>
<dbReference type="InterPro" id="IPR045031">
    <property type="entry name" value="DHP_synth-like"/>
</dbReference>
<protein>
    <submittedName>
        <fullName evidence="3">Dihydropteroate synthase</fullName>
        <ecNumber evidence="3">2.5.1.15</ecNumber>
    </submittedName>
</protein>
<dbReference type="PROSITE" id="PS50972">
    <property type="entry name" value="PTERIN_BINDING"/>
    <property type="match status" value="1"/>
</dbReference>
<proteinExistence type="inferred from homology"/>
<feature type="domain" description="Pterin-binding" evidence="2">
    <location>
        <begin position="28"/>
        <end position="286"/>
    </location>
</feature>
<evidence type="ECO:0000313" key="3">
    <source>
        <dbReference type="EMBL" id="WZW98784.1"/>
    </source>
</evidence>
<keyword evidence="3" id="KW-0808">Transferase</keyword>
<dbReference type="InterPro" id="IPR000489">
    <property type="entry name" value="Pterin-binding_dom"/>
</dbReference>
<dbReference type="RefSeq" id="WP_342372721.1">
    <property type="nucleotide sequence ID" value="NZ_CP115965.1"/>
</dbReference>
<organism evidence="3 4">
    <name type="scientific">Propioniciclava soli</name>
    <dbReference type="NCBI Taxonomy" id="2775081"/>
    <lineage>
        <taxon>Bacteria</taxon>
        <taxon>Bacillati</taxon>
        <taxon>Actinomycetota</taxon>
        <taxon>Actinomycetes</taxon>
        <taxon>Propionibacteriales</taxon>
        <taxon>Propionibacteriaceae</taxon>
        <taxon>Propioniciclava</taxon>
    </lineage>
</organism>
<dbReference type="PANTHER" id="PTHR20941">
    <property type="entry name" value="FOLATE SYNTHESIS PROTEINS"/>
    <property type="match status" value="1"/>
</dbReference>
<comment type="similarity">
    <text evidence="1">Belongs to the DHPS family.</text>
</comment>
<dbReference type="GO" id="GO:0004156">
    <property type="term" value="F:dihydropteroate synthase activity"/>
    <property type="evidence" value="ECO:0007669"/>
    <property type="project" value="UniProtKB-EC"/>
</dbReference>
<dbReference type="SUPFAM" id="SSF51717">
    <property type="entry name" value="Dihydropteroate synthetase-like"/>
    <property type="match status" value="1"/>
</dbReference>
<dbReference type="Proteomes" id="UP001434337">
    <property type="component" value="Chromosome"/>
</dbReference>
<dbReference type="InterPro" id="IPR006390">
    <property type="entry name" value="DHP_synth_dom"/>
</dbReference>
<keyword evidence="4" id="KW-1185">Reference proteome</keyword>
<dbReference type="Gene3D" id="3.20.20.20">
    <property type="entry name" value="Dihydropteroate synthase-like"/>
    <property type="match status" value="1"/>
</dbReference>
<dbReference type="NCBIfam" id="TIGR01496">
    <property type="entry name" value="DHPS"/>
    <property type="match status" value="1"/>
</dbReference>
<dbReference type="Pfam" id="PF00809">
    <property type="entry name" value="Pterin_bind"/>
    <property type="match status" value="1"/>
</dbReference>
<dbReference type="InterPro" id="IPR011005">
    <property type="entry name" value="Dihydropteroate_synth-like_sf"/>
</dbReference>
<evidence type="ECO:0000313" key="4">
    <source>
        <dbReference type="Proteomes" id="UP001434337"/>
    </source>
</evidence>